<dbReference type="AlphaFoldDB" id="A0A0K0XEC9"/>
<reference evidence="7 8" key="1">
    <citation type="submission" date="2015-07" db="EMBL/GenBank/DDBJ databases">
        <title>Complete genome sequence of Mycobacterium goodii X7B, a facultative thermophilic biodesulfurizing bacterium.</title>
        <authorList>
            <person name="Yu B."/>
            <person name="Li F."/>
            <person name="Xu P."/>
        </authorList>
    </citation>
    <scope>NUCLEOTIDE SEQUENCE [LARGE SCALE GENOMIC DNA]</scope>
    <source>
        <strain evidence="7 8">X7B</strain>
    </source>
</reference>
<feature type="DNA-binding region" description="H-T-H motif" evidence="4">
    <location>
        <begin position="49"/>
        <end position="68"/>
    </location>
</feature>
<dbReference type="SUPFAM" id="SSF48498">
    <property type="entry name" value="Tetracyclin repressor-like, C-terminal domain"/>
    <property type="match status" value="1"/>
</dbReference>
<evidence type="ECO:0000313" key="7">
    <source>
        <dbReference type="EMBL" id="AKS35736.1"/>
    </source>
</evidence>
<dbReference type="GO" id="GO:0003700">
    <property type="term" value="F:DNA-binding transcription factor activity"/>
    <property type="evidence" value="ECO:0007669"/>
    <property type="project" value="TreeGrafter"/>
</dbReference>
<evidence type="ECO:0000256" key="5">
    <source>
        <dbReference type="SAM" id="MobiDB-lite"/>
    </source>
</evidence>
<gene>
    <name evidence="7" type="ORF">AFA91_31750</name>
</gene>
<dbReference type="Proteomes" id="UP000062255">
    <property type="component" value="Chromosome"/>
</dbReference>
<dbReference type="InterPro" id="IPR001647">
    <property type="entry name" value="HTH_TetR"/>
</dbReference>
<feature type="domain" description="HTH tetR-type" evidence="6">
    <location>
        <begin position="26"/>
        <end position="86"/>
    </location>
</feature>
<dbReference type="Pfam" id="PF00440">
    <property type="entry name" value="TetR_N"/>
    <property type="match status" value="1"/>
</dbReference>
<dbReference type="PROSITE" id="PS50977">
    <property type="entry name" value="HTH_TETR_2"/>
    <property type="match status" value="1"/>
</dbReference>
<sequence length="211" mass="21790">MNTPSPRGGDTDTSGASATRRRTASDQVSAALVSAAETVLDRGGVNEVTVRAVAREAGVAPMGVYNRFGSKEGLISALAMRARHELTTAIAVPADCEPAERLRRACRGYRSFALAHPARYTLIFATGSPLGDTASAVATHGRSVFGVLTDLVAALVADDEDPRESSQAVWSGVHGAVTIEQAGLGQTADATASFERLLDLLVAGLTAGVAR</sequence>
<dbReference type="OrthoDB" id="8222629at2"/>
<dbReference type="RefSeq" id="WP_049748181.1">
    <property type="nucleotide sequence ID" value="NZ_CP012150.1"/>
</dbReference>
<dbReference type="InterPro" id="IPR050109">
    <property type="entry name" value="HTH-type_TetR-like_transc_reg"/>
</dbReference>
<keyword evidence="3" id="KW-0804">Transcription</keyword>
<accession>A0A0K0XEC9</accession>
<dbReference type="EMBL" id="CP012150">
    <property type="protein sequence ID" value="AKS35736.1"/>
    <property type="molecule type" value="Genomic_DNA"/>
</dbReference>
<dbReference type="Gene3D" id="1.10.357.10">
    <property type="entry name" value="Tetracycline Repressor, domain 2"/>
    <property type="match status" value="1"/>
</dbReference>
<dbReference type="InterPro" id="IPR009057">
    <property type="entry name" value="Homeodomain-like_sf"/>
</dbReference>
<dbReference type="PANTHER" id="PTHR30055">
    <property type="entry name" value="HTH-TYPE TRANSCRIPTIONAL REGULATOR RUTR"/>
    <property type="match status" value="1"/>
</dbReference>
<dbReference type="KEGG" id="mgo:AFA91_31750"/>
<dbReference type="PRINTS" id="PR00455">
    <property type="entry name" value="HTHTETR"/>
</dbReference>
<dbReference type="SUPFAM" id="SSF46689">
    <property type="entry name" value="Homeodomain-like"/>
    <property type="match status" value="1"/>
</dbReference>
<evidence type="ECO:0000259" key="6">
    <source>
        <dbReference type="PROSITE" id="PS50977"/>
    </source>
</evidence>
<organism evidence="7 8">
    <name type="scientific">Mycolicibacterium goodii</name>
    <name type="common">Mycobacterium goodii</name>
    <dbReference type="NCBI Taxonomy" id="134601"/>
    <lineage>
        <taxon>Bacteria</taxon>
        <taxon>Bacillati</taxon>
        <taxon>Actinomycetota</taxon>
        <taxon>Actinomycetes</taxon>
        <taxon>Mycobacteriales</taxon>
        <taxon>Mycobacteriaceae</taxon>
        <taxon>Mycolicibacterium</taxon>
    </lineage>
</organism>
<evidence type="ECO:0000256" key="2">
    <source>
        <dbReference type="ARBA" id="ARBA00023125"/>
    </source>
</evidence>
<dbReference type="Gene3D" id="1.10.10.60">
    <property type="entry name" value="Homeodomain-like"/>
    <property type="match status" value="1"/>
</dbReference>
<proteinExistence type="predicted"/>
<dbReference type="InterPro" id="IPR025996">
    <property type="entry name" value="MT1864/Rv1816-like_C"/>
</dbReference>
<keyword evidence="1" id="KW-0805">Transcription regulation</keyword>
<feature type="region of interest" description="Disordered" evidence="5">
    <location>
        <begin position="1"/>
        <end position="24"/>
    </location>
</feature>
<evidence type="ECO:0000256" key="4">
    <source>
        <dbReference type="PROSITE-ProRule" id="PRU00335"/>
    </source>
</evidence>
<dbReference type="PATRIC" id="fig|134601.6.peg.6567"/>
<dbReference type="STRING" id="134601.AFA91_31750"/>
<name>A0A0K0XEC9_MYCGD</name>
<keyword evidence="2 4" id="KW-0238">DNA-binding</keyword>
<dbReference type="Pfam" id="PF13305">
    <property type="entry name" value="TetR_C_33"/>
    <property type="match status" value="1"/>
</dbReference>
<dbReference type="PANTHER" id="PTHR30055:SF151">
    <property type="entry name" value="TRANSCRIPTIONAL REGULATORY PROTEIN"/>
    <property type="match status" value="1"/>
</dbReference>
<dbReference type="InterPro" id="IPR036271">
    <property type="entry name" value="Tet_transcr_reg_TetR-rel_C_sf"/>
</dbReference>
<protein>
    <recommendedName>
        <fullName evidence="6">HTH tetR-type domain-containing protein</fullName>
    </recommendedName>
</protein>
<feature type="compositionally biased region" description="Polar residues" evidence="5">
    <location>
        <begin position="1"/>
        <end position="17"/>
    </location>
</feature>
<dbReference type="GO" id="GO:0000976">
    <property type="term" value="F:transcription cis-regulatory region binding"/>
    <property type="evidence" value="ECO:0007669"/>
    <property type="project" value="TreeGrafter"/>
</dbReference>
<evidence type="ECO:0000313" key="8">
    <source>
        <dbReference type="Proteomes" id="UP000062255"/>
    </source>
</evidence>
<evidence type="ECO:0000256" key="3">
    <source>
        <dbReference type="ARBA" id="ARBA00023163"/>
    </source>
</evidence>
<evidence type="ECO:0000256" key="1">
    <source>
        <dbReference type="ARBA" id="ARBA00023015"/>
    </source>
</evidence>